<protein>
    <submittedName>
        <fullName evidence="1">Uncharacterized protein</fullName>
    </submittedName>
</protein>
<dbReference type="OrthoDB" id="3392465at2"/>
<evidence type="ECO:0000313" key="1">
    <source>
        <dbReference type="EMBL" id="TCB96273.1"/>
    </source>
</evidence>
<dbReference type="InterPro" id="IPR045428">
    <property type="entry name" value="EACC1"/>
</dbReference>
<name>A0A4R0GJ03_9ACTN</name>
<dbReference type="Proteomes" id="UP000292274">
    <property type="component" value="Unassembled WGS sequence"/>
</dbReference>
<proteinExistence type="predicted"/>
<dbReference type="Pfam" id="PF19953">
    <property type="entry name" value="EACC1"/>
    <property type="match status" value="1"/>
</dbReference>
<dbReference type="AlphaFoldDB" id="A0A4R0GJ03"/>
<keyword evidence="2" id="KW-1185">Reference proteome</keyword>
<accession>A0A4R0GJ03</accession>
<dbReference type="EMBL" id="SJJR01000010">
    <property type="protein sequence ID" value="TCB96273.1"/>
    <property type="molecule type" value="Genomic_DNA"/>
</dbReference>
<organism evidence="1 2">
    <name type="scientific">Micromonospora zingiberis</name>
    <dbReference type="NCBI Taxonomy" id="2053011"/>
    <lineage>
        <taxon>Bacteria</taxon>
        <taxon>Bacillati</taxon>
        <taxon>Actinomycetota</taxon>
        <taxon>Actinomycetes</taxon>
        <taxon>Micromonosporales</taxon>
        <taxon>Micromonosporaceae</taxon>
        <taxon>Micromonospora</taxon>
    </lineage>
</organism>
<gene>
    <name evidence="1" type="ORF">E0H26_16845</name>
</gene>
<reference evidence="1 2" key="1">
    <citation type="submission" date="2019-02" db="EMBL/GenBank/DDBJ databases">
        <title>Jishengella sp. nov., isolated from a root of Zingiber montanum.</title>
        <authorList>
            <person name="Kuncharoen N."/>
            <person name="Kudo T."/>
            <person name="Masahiro Y."/>
            <person name="Ohkuma M."/>
            <person name="Tanasupawat S."/>
        </authorList>
    </citation>
    <scope>NUCLEOTIDE SEQUENCE [LARGE SCALE GENOMIC DNA]</scope>
    <source>
        <strain evidence="1 2">PLAI 1-1</strain>
    </source>
</reference>
<comment type="caution">
    <text evidence="1">The sequence shown here is derived from an EMBL/GenBank/DDBJ whole genome shotgun (WGS) entry which is preliminary data.</text>
</comment>
<dbReference type="RefSeq" id="WP_131304590.1">
    <property type="nucleotide sequence ID" value="NZ_SJJR01000010.1"/>
</dbReference>
<evidence type="ECO:0000313" key="2">
    <source>
        <dbReference type="Proteomes" id="UP000292274"/>
    </source>
</evidence>
<sequence length="116" mass="12183">MGTAVLEVSGPEAARWAAELRGALAANAGPGDEVSPVEVQRSAELVIAVIGLVFAGVGTAKTIWDWWHSRRTDGVSVTILLSDGTRVELSNVSSGELEIAFQQVESRQAEGGDHRG</sequence>